<gene>
    <name evidence="4" type="ORF">X975_16212</name>
</gene>
<dbReference type="STRING" id="407821.A0A087U9P6"/>
<dbReference type="Proteomes" id="UP000054359">
    <property type="component" value="Unassembled WGS sequence"/>
</dbReference>
<comment type="subcellular location">
    <subcellularLocation>
        <location evidence="1">Nucleus</location>
    </subcellularLocation>
</comment>
<dbReference type="GO" id="GO:0005634">
    <property type="term" value="C:nucleus"/>
    <property type="evidence" value="ECO:0007669"/>
    <property type="project" value="UniProtKB-SubCell"/>
</dbReference>
<proteinExistence type="predicted"/>
<dbReference type="Pfam" id="PF03184">
    <property type="entry name" value="DDE_1"/>
    <property type="match status" value="1"/>
</dbReference>
<evidence type="ECO:0000259" key="3">
    <source>
        <dbReference type="PROSITE" id="PS51253"/>
    </source>
</evidence>
<dbReference type="Pfam" id="PF03221">
    <property type="entry name" value="HTH_Tnp_Tc5"/>
    <property type="match status" value="1"/>
</dbReference>
<dbReference type="InterPro" id="IPR050863">
    <property type="entry name" value="CenT-Element_Derived"/>
</dbReference>
<reference evidence="4 5" key="1">
    <citation type="submission" date="2013-11" db="EMBL/GenBank/DDBJ databases">
        <title>Genome sequencing of Stegodyphus mimosarum.</title>
        <authorList>
            <person name="Bechsgaard J."/>
        </authorList>
    </citation>
    <scope>NUCLEOTIDE SEQUENCE [LARGE SCALE GENOMIC DNA]</scope>
</reference>
<dbReference type="OMA" id="VICWNED"/>
<evidence type="ECO:0000313" key="4">
    <source>
        <dbReference type="EMBL" id="KFM74085.1"/>
    </source>
</evidence>
<dbReference type="PANTHER" id="PTHR19303">
    <property type="entry name" value="TRANSPOSON"/>
    <property type="match status" value="1"/>
</dbReference>
<dbReference type="InterPro" id="IPR004875">
    <property type="entry name" value="DDE_SF_endonuclease_dom"/>
</dbReference>
<sequence length="270" mass="31649">MTGRAVPVSGPMIKCKAEELAKNLGHDEFKATDGWLFRWKSRHDIKFKKAHGEKESAHSAGAKEWKSTELPELLENFSADDIYNVYEIGLYYRATPHGWLSYKHIALSSSKKAMDRVTVLRCSNMSGTDRRKLLVIRKGTKPRCFKVLRMDSLPAVYRANRNTWMTSELFKGWLKDWDRELQRQSRKVLLLLDIAAHPHLDCLKNIQLEFLPPTITALVQPMDWEDHQWRLPKPLTVYGLQTRKRCRRENLWPMIKITMQILRYDIRKSA</sequence>
<organism evidence="4 5">
    <name type="scientific">Stegodyphus mimosarum</name>
    <name type="common">African social velvet spider</name>
    <dbReference type="NCBI Taxonomy" id="407821"/>
    <lineage>
        <taxon>Eukaryota</taxon>
        <taxon>Metazoa</taxon>
        <taxon>Ecdysozoa</taxon>
        <taxon>Arthropoda</taxon>
        <taxon>Chelicerata</taxon>
        <taxon>Arachnida</taxon>
        <taxon>Araneae</taxon>
        <taxon>Araneomorphae</taxon>
        <taxon>Entelegynae</taxon>
        <taxon>Eresoidea</taxon>
        <taxon>Eresidae</taxon>
        <taxon>Stegodyphus</taxon>
    </lineage>
</organism>
<dbReference type="InterPro" id="IPR006600">
    <property type="entry name" value="HTH_CenpB_DNA-bd_dom"/>
</dbReference>
<evidence type="ECO:0000313" key="5">
    <source>
        <dbReference type="Proteomes" id="UP000054359"/>
    </source>
</evidence>
<dbReference type="GO" id="GO:0003677">
    <property type="term" value="F:DNA binding"/>
    <property type="evidence" value="ECO:0007669"/>
    <property type="project" value="UniProtKB-KW"/>
</dbReference>
<dbReference type="PANTHER" id="PTHR19303:SF73">
    <property type="entry name" value="PROTEIN PDC2"/>
    <property type="match status" value="1"/>
</dbReference>
<feature type="domain" description="HTH CENPB-type" evidence="3">
    <location>
        <begin position="1"/>
        <end position="49"/>
    </location>
</feature>
<accession>A0A087U9P6</accession>
<keyword evidence="2" id="KW-0238">DNA-binding</keyword>
<feature type="non-terminal residue" evidence="4">
    <location>
        <position position="270"/>
    </location>
</feature>
<evidence type="ECO:0000256" key="2">
    <source>
        <dbReference type="ARBA" id="ARBA00023125"/>
    </source>
</evidence>
<keyword evidence="5" id="KW-1185">Reference proteome</keyword>
<dbReference type="InterPro" id="IPR009057">
    <property type="entry name" value="Homeodomain-like_sf"/>
</dbReference>
<dbReference type="AlphaFoldDB" id="A0A087U9P6"/>
<dbReference type="SUPFAM" id="SSF46689">
    <property type="entry name" value="Homeodomain-like"/>
    <property type="match status" value="1"/>
</dbReference>
<protein>
    <submittedName>
        <fullName evidence="4">Tigger transposable element-derived protein 4</fullName>
    </submittedName>
</protein>
<dbReference type="PROSITE" id="PS51253">
    <property type="entry name" value="HTH_CENPB"/>
    <property type="match status" value="1"/>
</dbReference>
<name>A0A087U9P6_STEMI</name>
<evidence type="ECO:0000256" key="1">
    <source>
        <dbReference type="ARBA" id="ARBA00004123"/>
    </source>
</evidence>
<dbReference type="EMBL" id="KK118866">
    <property type="protein sequence ID" value="KFM74085.1"/>
    <property type="molecule type" value="Genomic_DNA"/>
</dbReference>
<dbReference type="OrthoDB" id="125347at2759"/>
<dbReference type="Gene3D" id="1.10.10.60">
    <property type="entry name" value="Homeodomain-like"/>
    <property type="match status" value="1"/>
</dbReference>